<evidence type="ECO:0000313" key="3">
    <source>
        <dbReference type="Proteomes" id="UP000244910"/>
    </source>
</evidence>
<dbReference type="AlphaFoldDB" id="A0A2U8DSU4"/>
<reference evidence="3" key="1">
    <citation type="submission" date="2017-04" db="EMBL/GenBank/DDBJ databases">
        <authorList>
            <person name="Song Y."/>
            <person name="Cho B.-K."/>
        </authorList>
    </citation>
    <scope>NUCLEOTIDE SEQUENCE [LARGE SCALE GENOMIC DNA]</scope>
    <source>
        <strain evidence="3">SL1</strain>
    </source>
</reference>
<evidence type="ECO:0000313" key="2">
    <source>
        <dbReference type="EMBL" id="AWI05690.1"/>
    </source>
</evidence>
<dbReference type="Proteomes" id="UP000244910">
    <property type="component" value="Chromosome"/>
</dbReference>
<dbReference type="InterPro" id="IPR049739">
    <property type="entry name" value="YraL-like"/>
</dbReference>
<gene>
    <name evidence="2" type="ORF">B9W14_14655</name>
</gene>
<dbReference type="PANTHER" id="PTHR37812">
    <property type="entry name" value="MU-LIKE PROPHAGE FLUMU PROTEIN C"/>
    <property type="match status" value="1"/>
</dbReference>
<accession>A0A2U8DSU4</accession>
<evidence type="ECO:0000259" key="1">
    <source>
        <dbReference type="Pfam" id="PF08765"/>
    </source>
</evidence>
<name>A0A2U8DSU4_9CLOT</name>
<dbReference type="Gene3D" id="1.10.10.60">
    <property type="entry name" value="Homeodomain-like"/>
    <property type="match status" value="1"/>
</dbReference>
<dbReference type="RefSeq" id="WP_032076863.1">
    <property type="nucleotide sequence ID" value="NZ_CP020953.1"/>
</dbReference>
<dbReference type="OrthoDB" id="9800398at2"/>
<feature type="domain" description="Mor transcription activator" evidence="1">
    <location>
        <begin position="11"/>
        <end position="87"/>
    </location>
</feature>
<proteinExistence type="predicted"/>
<dbReference type="NCBIfam" id="NF040785">
    <property type="entry name" value="CD3324_fam"/>
    <property type="match status" value="1"/>
</dbReference>
<sequence length="96" mass="11546">MKYKNAQNILPKEIIKIIQQYVDGSYLYIPRKDENRKNWGENSGFKNELVERNTQIYNSFNNGSSVKELANKYYLTQNSIRRIIREYKMYYKSSGF</sequence>
<keyword evidence="3" id="KW-1185">Reference proteome</keyword>
<dbReference type="KEGG" id="cdrk:B9W14_14655"/>
<dbReference type="SUPFAM" id="SSF46689">
    <property type="entry name" value="Homeodomain-like"/>
    <property type="match status" value="1"/>
</dbReference>
<dbReference type="Pfam" id="PF08765">
    <property type="entry name" value="Mor"/>
    <property type="match status" value="1"/>
</dbReference>
<dbReference type="InterPro" id="IPR014875">
    <property type="entry name" value="Mor_transcription_activator"/>
</dbReference>
<protein>
    <recommendedName>
        <fullName evidence="1">Mor transcription activator domain-containing protein</fullName>
    </recommendedName>
</protein>
<dbReference type="EMBL" id="CP020953">
    <property type="protein sequence ID" value="AWI05690.1"/>
    <property type="molecule type" value="Genomic_DNA"/>
</dbReference>
<dbReference type="InterPro" id="IPR009057">
    <property type="entry name" value="Homeodomain-like_sf"/>
</dbReference>
<dbReference type="InterPro" id="IPR052411">
    <property type="entry name" value="c-mor_Regulatory_Protein"/>
</dbReference>
<dbReference type="PANTHER" id="PTHR37812:SF1">
    <property type="entry name" value="MU-LIKE PROPHAGE FLUMU PROTEIN C"/>
    <property type="match status" value="1"/>
</dbReference>
<organism evidence="2 3">
    <name type="scientific">Clostridium drakei</name>
    <dbReference type="NCBI Taxonomy" id="332101"/>
    <lineage>
        <taxon>Bacteria</taxon>
        <taxon>Bacillati</taxon>
        <taxon>Bacillota</taxon>
        <taxon>Clostridia</taxon>
        <taxon>Eubacteriales</taxon>
        <taxon>Clostridiaceae</taxon>
        <taxon>Clostridium</taxon>
    </lineage>
</organism>